<feature type="transmembrane region" description="Helical" evidence="9">
    <location>
        <begin position="114"/>
        <end position="138"/>
    </location>
</feature>
<evidence type="ECO:0000256" key="2">
    <source>
        <dbReference type="ARBA" id="ARBA00022475"/>
    </source>
</evidence>
<proteinExistence type="predicted"/>
<dbReference type="InterPro" id="IPR000276">
    <property type="entry name" value="GPCR_Rhodpsn"/>
</dbReference>
<feature type="domain" description="G-protein coupled receptors family 1 profile" evidence="10">
    <location>
        <begin position="51"/>
        <end position="322"/>
    </location>
</feature>
<feature type="transmembrane region" description="Helical" evidence="9">
    <location>
        <begin position="72"/>
        <end position="94"/>
    </location>
</feature>
<dbReference type="Proteomes" id="UP001159405">
    <property type="component" value="Unassembled WGS sequence"/>
</dbReference>
<feature type="transmembrane region" description="Helical" evidence="9">
    <location>
        <begin position="196"/>
        <end position="215"/>
    </location>
</feature>
<evidence type="ECO:0000256" key="7">
    <source>
        <dbReference type="ARBA" id="ARBA00023170"/>
    </source>
</evidence>
<dbReference type="PROSITE" id="PS50262">
    <property type="entry name" value="G_PROTEIN_RECEP_F1_2"/>
    <property type="match status" value="1"/>
</dbReference>
<evidence type="ECO:0000256" key="1">
    <source>
        <dbReference type="ARBA" id="ARBA00004651"/>
    </source>
</evidence>
<evidence type="ECO:0000256" key="5">
    <source>
        <dbReference type="ARBA" id="ARBA00023040"/>
    </source>
</evidence>
<feature type="transmembrane region" description="Helical" evidence="9">
    <location>
        <begin position="35"/>
        <end position="60"/>
    </location>
</feature>
<keyword evidence="6 9" id="KW-0472">Membrane</keyword>
<evidence type="ECO:0000259" key="10">
    <source>
        <dbReference type="PROSITE" id="PS50262"/>
    </source>
</evidence>
<dbReference type="EMBL" id="CALNXK010000115">
    <property type="protein sequence ID" value="CAH3160050.1"/>
    <property type="molecule type" value="Genomic_DNA"/>
</dbReference>
<keyword evidence="8" id="KW-0807">Transducer</keyword>
<evidence type="ECO:0000256" key="9">
    <source>
        <dbReference type="SAM" id="Phobius"/>
    </source>
</evidence>
<feature type="transmembrane region" description="Helical" evidence="9">
    <location>
        <begin position="158"/>
        <end position="176"/>
    </location>
</feature>
<dbReference type="InterPro" id="IPR017452">
    <property type="entry name" value="GPCR_Rhodpsn_7TM"/>
</dbReference>
<feature type="transmembrane region" description="Helical" evidence="9">
    <location>
        <begin position="269"/>
        <end position="293"/>
    </location>
</feature>
<dbReference type="CDD" id="cd14967">
    <property type="entry name" value="7tmA_amine_R-like"/>
    <property type="match status" value="1"/>
</dbReference>
<keyword evidence="3 9" id="KW-0812">Transmembrane</keyword>
<keyword evidence="2" id="KW-1003">Cell membrane</keyword>
<accession>A0ABN8Q9I5</accession>
<dbReference type="PRINTS" id="PR00237">
    <property type="entry name" value="GPCRRHODOPSN"/>
</dbReference>
<name>A0ABN8Q9I5_9CNID</name>
<comment type="subcellular location">
    <subcellularLocation>
        <location evidence="1">Cell membrane</location>
        <topology evidence="1">Multi-pass membrane protein</topology>
    </subcellularLocation>
</comment>
<reference evidence="11 12" key="1">
    <citation type="submission" date="2022-05" db="EMBL/GenBank/DDBJ databases">
        <authorList>
            <consortium name="Genoscope - CEA"/>
            <person name="William W."/>
        </authorList>
    </citation>
    <scope>NUCLEOTIDE SEQUENCE [LARGE SCALE GENOMIC DNA]</scope>
</reference>
<evidence type="ECO:0000256" key="6">
    <source>
        <dbReference type="ARBA" id="ARBA00023136"/>
    </source>
</evidence>
<keyword evidence="7" id="KW-0675">Receptor</keyword>
<organism evidence="11 12">
    <name type="scientific">Porites lobata</name>
    <dbReference type="NCBI Taxonomy" id="104759"/>
    <lineage>
        <taxon>Eukaryota</taxon>
        <taxon>Metazoa</taxon>
        <taxon>Cnidaria</taxon>
        <taxon>Anthozoa</taxon>
        <taxon>Hexacorallia</taxon>
        <taxon>Scleractinia</taxon>
        <taxon>Fungiina</taxon>
        <taxon>Poritidae</taxon>
        <taxon>Porites</taxon>
    </lineage>
</organism>
<keyword evidence="12" id="KW-1185">Reference proteome</keyword>
<dbReference type="Gene3D" id="1.20.1070.10">
    <property type="entry name" value="Rhodopsin 7-helix transmembrane proteins"/>
    <property type="match status" value="1"/>
</dbReference>
<protein>
    <recommendedName>
        <fullName evidence="10">G-protein coupled receptors family 1 profile domain-containing protein</fullName>
    </recommendedName>
</protein>
<dbReference type="PANTHER" id="PTHR24248">
    <property type="entry name" value="ADRENERGIC RECEPTOR-RELATED G-PROTEIN COUPLED RECEPTOR"/>
    <property type="match status" value="1"/>
</dbReference>
<comment type="caution">
    <text evidence="11">The sequence shown here is derived from an EMBL/GenBank/DDBJ whole genome shotgun (WGS) entry which is preliminary data.</text>
</comment>
<dbReference type="SUPFAM" id="SSF81321">
    <property type="entry name" value="Family A G protein-coupled receptor-like"/>
    <property type="match status" value="1"/>
</dbReference>
<gene>
    <name evidence="11" type="ORF">PLOB_00003895</name>
</gene>
<evidence type="ECO:0000256" key="3">
    <source>
        <dbReference type="ARBA" id="ARBA00022692"/>
    </source>
</evidence>
<dbReference type="SMART" id="SM01381">
    <property type="entry name" value="7TM_GPCR_Srsx"/>
    <property type="match status" value="1"/>
</dbReference>
<evidence type="ECO:0000256" key="8">
    <source>
        <dbReference type="ARBA" id="ARBA00023224"/>
    </source>
</evidence>
<keyword evidence="4 9" id="KW-1133">Transmembrane helix</keyword>
<evidence type="ECO:0000313" key="11">
    <source>
        <dbReference type="EMBL" id="CAH3160050.1"/>
    </source>
</evidence>
<feature type="transmembrane region" description="Helical" evidence="9">
    <location>
        <begin position="305"/>
        <end position="325"/>
    </location>
</feature>
<keyword evidence="5" id="KW-0297">G-protein coupled receptor</keyword>
<sequence length="340" mass="38552">MERQPKSENGTKENFNSTIFDGEATKETHWAAMPVFIAVFLIVLVLMTTTGNLVVCRLFWVCRRMRIPSFYFVVSMSFSDFLMGVLVIPMGLAYHMTFQTTGRWIFGSFFCNLWLFLNFLLCSASIFNLCVVSGDRYIAVTSPLKYMSRMNERRVKQIIGIAWCAALILASFIIYGTNASKNNSKNCSIWGLHYEYSIALLVAGYALPVSFLVFANGKVLFIARTHLNKIHAQEFSLSTLSEGPVASCGPATRSKQMPSKTRIRREIRIFKTFLIVTCAFLISWTPFVVILLIDSMFNVPELIRHSSIILLYCNSALNPFIYGFYNAEFRKALSESLGCK</sequence>
<evidence type="ECO:0000313" key="12">
    <source>
        <dbReference type="Proteomes" id="UP001159405"/>
    </source>
</evidence>
<dbReference type="Pfam" id="PF00001">
    <property type="entry name" value="7tm_1"/>
    <property type="match status" value="1"/>
</dbReference>
<evidence type="ECO:0000256" key="4">
    <source>
        <dbReference type="ARBA" id="ARBA00022989"/>
    </source>
</evidence>